<evidence type="ECO:0000313" key="3">
    <source>
        <dbReference type="Proteomes" id="UP000260773"/>
    </source>
</evidence>
<proteinExistence type="predicted"/>
<dbReference type="AlphaFoldDB" id="A0A3E2TP45"/>
<dbReference type="Pfam" id="PF01520">
    <property type="entry name" value="Amidase_3"/>
    <property type="match status" value="1"/>
</dbReference>
<dbReference type="GO" id="GO:0009253">
    <property type="term" value="P:peptidoglycan catabolic process"/>
    <property type="evidence" value="ECO:0007669"/>
    <property type="project" value="InterPro"/>
</dbReference>
<accession>A0A3E2TP45</accession>
<reference evidence="2 3" key="1">
    <citation type="submission" date="2018-08" db="EMBL/GenBank/DDBJ databases">
        <title>A genome reference for cultivated species of the human gut microbiota.</title>
        <authorList>
            <person name="Zou Y."/>
            <person name="Xue W."/>
            <person name="Luo G."/>
        </authorList>
    </citation>
    <scope>NUCLEOTIDE SEQUENCE [LARGE SCALE GENOMIC DNA]</scope>
    <source>
        <strain evidence="2 3">AF45-17</strain>
    </source>
</reference>
<comment type="caution">
    <text evidence="2">The sequence shown here is derived from an EMBL/GenBank/DDBJ whole genome shotgun (WGS) entry which is preliminary data.</text>
</comment>
<dbReference type="CDD" id="cd02696">
    <property type="entry name" value="MurNAc-LAA"/>
    <property type="match status" value="1"/>
</dbReference>
<dbReference type="EMBL" id="QVEP01000013">
    <property type="protein sequence ID" value="RGB80161.1"/>
    <property type="molecule type" value="Genomic_DNA"/>
</dbReference>
<dbReference type="Proteomes" id="UP000260773">
    <property type="component" value="Unassembled WGS sequence"/>
</dbReference>
<dbReference type="Gene3D" id="3.40.630.40">
    <property type="entry name" value="Zn-dependent exopeptidases"/>
    <property type="match status" value="1"/>
</dbReference>
<sequence>MKILLISGHGDGDPGASSKFGVEATETVVMVQKIKETLGNYAQVDLYPTNRNAFKDLGKGCCQVKFGDYDYVLEVHFNSCVNDLAGDGKTTGTEIYVTTAEKTVGVETKIVEKIAALGLKNRGVKRTNWRVIARAKASGTSSALLEVCFIDDKDDMQIYTAKKDQIAAAVATAIAEQFGLKKSGNSGNWGSKGITVGSTVTIKDGAVYGGLSSARGKTVPAAQRGGKKHTVDKIQVNNGVQEARLKDITSWVAVSSLQAV</sequence>
<dbReference type="PANTHER" id="PTHR30404">
    <property type="entry name" value="N-ACETYLMURAMOYL-L-ALANINE AMIDASE"/>
    <property type="match status" value="1"/>
</dbReference>
<dbReference type="SUPFAM" id="SSF53187">
    <property type="entry name" value="Zn-dependent exopeptidases"/>
    <property type="match status" value="1"/>
</dbReference>
<dbReference type="SMART" id="SM00646">
    <property type="entry name" value="Ami_3"/>
    <property type="match status" value="1"/>
</dbReference>
<dbReference type="GO" id="GO:0030288">
    <property type="term" value="C:outer membrane-bounded periplasmic space"/>
    <property type="evidence" value="ECO:0007669"/>
    <property type="project" value="TreeGrafter"/>
</dbReference>
<dbReference type="GO" id="GO:0008745">
    <property type="term" value="F:N-acetylmuramoyl-L-alanine amidase activity"/>
    <property type="evidence" value="ECO:0007669"/>
    <property type="project" value="InterPro"/>
</dbReference>
<gene>
    <name evidence="2" type="ORF">DW070_07220</name>
</gene>
<evidence type="ECO:0000313" key="2">
    <source>
        <dbReference type="EMBL" id="RGB80161.1"/>
    </source>
</evidence>
<dbReference type="PANTHER" id="PTHR30404:SF8">
    <property type="entry name" value="AUTOLYSIN PH-RELATED"/>
    <property type="match status" value="1"/>
</dbReference>
<dbReference type="InterPro" id="IPR050695">
    <property type="entry name" value="N-acetylmuramoyl_amidase_3"/>
</dbReference>
<protein>
    <submittedName>
        <fullName evidence="2">N-acetylmuramoyl-L-alanine amidase</fullName>
    </submittedName>
</protein>
<dbReference type="InterPro" id="IPR002508">
    <property type="entry name" value="MurNAc-LAA_cat"/>
</dbReference>
<name>A0A3E2TP45_9FIRM</name>
<organism evidence="2 3">
    <name type="scientific">Coprococcus catus</name>
    <dbReference type="NCBI Taxonomy" id="116085"/>
    <lineage>
        <taxon>Bacteria</taxon>
        <taxon>Bacillati</taxon>
        <taxon>Bacillota</taxon>
        <taxon>Clostridia</taxon>
        <taxon>Lachnospirales</taxon>
        <taxon>Lachnospiraceae</taxon>
        <taxon>Coprococcus</taxon>
    </lineage>
</organism>
<evidence type="ECO:0000259" key="1">
    <source>
        <dbReference type="SMART" id="SM00646"/>
    </source>
</evidence>
<feature type="domain" description="MurNAc-LAA" evidence="1">
    <location>
        <begin position="64"/>
        <end position="175"/>
    </location>
</feature>